<dbReference type="EMBL" id="CM037023">
    <property type="protein sequence ID" value="KAH7665725.1"/>
    <property type="molecule type" value="Genomic_DNA"/>
</dbReference>
<proteinExistence type="predicted"/>
<keyword evidence="1" id="KW-0808">Transferase</keyword>
<evidence type="ECO:0000313" key="2">
    <source>
        <dbReference type="Proteomes" id="UP000827976"/>
    </source>
</evidence>
<comment type="caution">
    <text evidence="1">The sequence shown here is derived from an EMBL/GenBank/DDBJ whole genome shotgun (WGS) entry which is preliminary data.</text>
</comment>
<dbReference type="Proteomes" id="UP000827976">
    <property type="component" value="Chromosome 13"/>
</dbReference>
<name>A0ACB7UXV6_DIOAL</name>
<gene>
    <name evidence="1" type="ORF">IHE45_13G051400</name>
</gene>
<reference evidence="2" key="1">
    <citation type="journal article" date="2022" name="Nat. Commun.">
        <title>Chromosome evolution and the genetic basis of agronomically important traits in greater yam.</title>
        <authorList>
            <person name="Bredeson J.V."/>
            <person name="Lyons J.B."/>
            <person name="Oniyinde I.O."/>
            <person name="Okereke N.R."/>
            <person name="Kolade O."/>
            <person name="Nnabue I."/>
            <person name="Nwadili C.O."/>
            <person name="Hribova E."/>
            <person name="Parker M."/>
            <person name="Nwogha J."/>
            <person name="Shu S."/>
            <person name="Carlson J."/>
            <person name="Kariba R."/>
            <person name="Muthemba S."/>
            <person name="Knop K."/>
            <person name="Barton G.J."/>
            <person name="Sherwood A.V."/>
            <person name="Lopez-Montes A."/>
            <person name="Asiedu R."/>
            <person name="Jamnadass R."/>
            <person name="Muchugi A."/>
            <person name="Goodstein D."/>
            <person name="Egesi C.N."/>
            <person name="Featherston J."/>
            <person name="Asfaw A."/>
            <person name="Simpson G.G."/>
            <person name="Dolezel J."/>
            <person name="Hendre P.S."/>
            <person name="Van Deynze A."/>
            <person name="Kumar P.L."/>
            <person name="Obidiegwu J.E."/>
            <person name="Bhattacharjee R."/>
            <person name="Rokhsar D.S."/>
        </authorList>
    </citation>
    <scope>NUCLEOTIDE SEQUENCE [LARGE SCALE GENOMIC DNA]</scope>
    <source>
        <strain evidence="2">cv. TDa95/00328</strain>
    </source>
</reference>
<keyword evidence="1" id="KW-0418">Kinase</keyword>
<accession>A0ACB7UXV6</accession>
<protein>
    <submittedName>
        <fullName evidence="1">Polyphosphate kinase protein</fullName>
        <ecNumber evidence="1">2.7.4.1</ecNumber>
    </submittedName>
</protein>
<evidence type="ECO:0000313" key="1">
    <source>
        <dbReference type="EMBL" id="KAH7665725.1"/>
    </source>
</evidence>
<keyword evidence="2" id="KW-1185">Reference proteome</keyword>
<sequence length="118" mass="13337">MNLISLIGIITLLLGTTLALAQGDIKRSLAYLAVSQLGYIMLAPKHVVEYSPDKSQNMVLMGGFRKYIIVTRIMFLLGTLSLCGEGIRYIGRGRILSYVFLHLSYVSIFLIFYIYFDF</sequence>
<dbReference type="EC" id="2.7.4.1" evidence="1"/>
<organism evidence="1 2">
    <name type="scientific">Dioscorea alata</name>
    <name type="common">Purple yam</name>
    <dbReference type="NCBI Taxonomy" id="55571"/>
    <lineage>
        <taxon>Eukaryota</taxon>
        <taxon>Viridiplantae</taxon>
        <taxon>Streptophyta</taxon>
        <taxon>Embryophyta</taxon>
        <taxon>Tracheophyta</taxon>
        <taxon>Spermatophyta</taxon>
        <taxon>Magnoliopsida</taxon>
        <taxon>Liliopsida</taxon>
        <taxon>Dioscoreales</taxon>
        <taxon>Dioscoreaceae</taxon>
        <taxon>Dioscorea</taxon>
    </lineage>
</organism>